<dbReference type="AlphaFoldDB" id="A0A0R3R0W7"/>
<dbReference type="Proteomes" id="UP000280834">
    <property type="component" value="Unassembled WGS sequence"/>
</dbReference>
<feature type="transmembrane region" description="Helical" evidence="1">
    <location>
        <begin position="29"/>
        <end position="45"/>
    </location>
</feature>
<evidence type="ECO:0000313" key="3">
    <source>
        <dbReference type="Proteomes" id="UP000280834"/>
    </source>
</evidence>
<evidence type="ECO:0000313" key="4">
    <source>
        <dbReference type="WBParaSite" id="BTMF_0001365401-mRNA-1"/>
    </source>
</evidence>
<protein>
    <submittedName>
        <fullName evidence="2 4">Uncharacterized protein</fullName>
    </submittedName>
</protein>
<accession>A0A0R3R0W7</accession>
<sequence>MKIKARKSSGEQTLDSAERSENIWKQKQLLLLSFLCRIILVYYGCIHDYLFEVRFCILIFNIEVFCVNSVLTPKRLI</sequence>
<reference evidence="4" key="1">
    <citation type="submission" date="2017-02" db="UniProtKB">
        <authorList>
            <consortium name="WormBaseParasite"/>
        </authorList>
    </citation>
    <scope>IDENTIFICATION</scope>
</reference>
<name>A0A0R3R0W7_9BILA</name>
<proteinExistence type="predicted"/>
<dbReference type="WBParaSite" id="BTMF_0001365401-mRNA-1">
    <property type="protein sequence ID" value="BTMF_0001365401-mRNA-1"/>
    <property type="gene ID" value="BTMF_0001365401"/>
</dbReference>
<keyword evidence="1" id="KW-1133">Transmembrane helix</keyword>
<feature type="transmembrane region" description="Helical" evidence="1">
    <location>
        <begin position="51"/>
        <end position="71"/>
    </location>
</feature>
<keyword evidence="1" id="KW-0812">Transmembrane</keyword>
<gene>
    <name evidence="2" type="ORF">BTMF_LOCUS11655</name>
</gene>
<dbReference type="EMBL" id="UZAG01018492">
    <property type="protein sequence ID" value="VDO39826.1"/>
    <property type="molecule type" value="Genomic_DNA"/>
</dbReference>
<evidence type="ECO:0000256" key="1">
    <source>
        <dbReference type="SAM" id="Phobius"/>
    </source>
</evidence>
<evidence type="ECO:0000313" key="2">
    <source>
        <dbReference type="EMBL" id="VDO39826.1"/>
    </source>
</evidence>
<organism evidence="4">
    <name type="scientific">Brugia timori</name>
    <dbReference type="NCBI Taxonomy" id="42155"/>
    <lineage>
        <taxon>Eukaryota</taxon>
        <taxon>Metazoa</taxon>
        <taxon>Ecdysozoa</taxon>
        <taxon>Nematoda</taxon>
        <taxon>Chromadorea</taxon>
        <taxon>Rhabditida</taxon>
        <taxon>Spirurina</taxon>
        <taxon>Spiruromorpha</taxon>
        <taxon>Filarioidea</taxon>
        <taxon>Onchocercidae</taxon>
        <taxon>Brugia</taxon>
    </lineage>
</organism>
<keyword evidence="3" id="KW-1185">Reference proteome</keyword>
<reference evidence="2 3" key="2">
    <citation type="submission" date="2018-11" db="EMBL/GenBank/DDBJ databases">
        <authorList>
            <consortium name="Pathogen Informatics"/>
        </authorList>
    </citation>
    <scope>NUCLEOTIDE SEQUENCE [LARGE SCALE GENOMIC DNA]</scope>
</reference>
<keyword evidence="1" id="KW-0472">Membrane</keyword>